<name>A0ABW9XFN3_9SPHN</name>
<keyword evidence="4" id="KW-1185">Reference proteome</keyword>
<comment type="caution">
    <text evidence="3">The sequence shown here is derived from an EMBL/GenBank/DDBJ whole genome shotgun (WGS) entry which is preliminary data.</text>
</comment>
<evidence type="ECO:0000259" key="2">
    <source>
        <dbReference type="Pfam" id="PF04233"/>
    </source>
</evidence>
<feature type="region of interest" description="Disordered" evidence="1">
    <location>
        <begin position="220"/>
        <end position="259"/>
    </location>
</feature>
<reference evidence="4" key="1">
    <citation type="submission" date="2020-01" db="EMBL/GenBank/DDBJ databases">
        <title>Sphingomonas sp. strain CSW-10.</title>
        <authorList>
            <person name="Chen W.-M."/>
        </authorList>
    </citation>
    <scope>NUCLEOTIDE SEQUENCE [LARGE SCALE GENOMIC DNA]</scope>
    <source>
        <strain evidence="4">FSY-8</strain>
    </source>
</reference>
<dbReference type="EMBL" id="JAAAPO010000005">
    <property type="protein sequence ID" value="NBC37353.1"/>
    <property type="molecule type" value="Genomic_DNA"/>
</dbReference>
<protein>
    <recommendedName>
        <fullName evidence="2">Phage head morphogenesis domain-containing protein</fullName>
    </recommendedName>
</protein>
<sequence length="275" mass="30242">MRYDLAGLVQRAGRTRRREIVFREVRLPGTLASDLYAAIYAPVLDVWGKAIAPLIDEYQRSLSEITTDAAPELSGVITSTDAATAALLVTLRVRLERWAAMVEAAHRSKWLASINRATGIDAGMMIGPGDMRATLGTVIERNVELVRSVSDQARSRISDAVFRGLTEKRPAREVAAQIREAVAMGRRRALNIASDQLSKAAETLNDQRRAEAGLSTWEWVSSHKAHPRAEHAARDGKRYDDKAKSGPHKPPQDRPGQLIHCGCTSRAVLTLDGEF</sequence>
<dbReference type="InterPro" id="IPR006528">
    <property type="entry name" value="Phage_head_morphogenesis_dom"/>
</dbReference>
<proteinExistence type="predicted"/>
<organism evidence="3 4">
    <name type="scientific">Novosphingobium ovatum</name>
    <dbReference type="NCBI Taxonomy" id="1908523"/>
    <lineage>
        <taxon>Bacteria</taxon>
        <taxon>Pseudomonadati</taxon>
        <taxon>Pseudomonadota</taxon>
        <taxon>Alphaproteobacteria</taxon>
        <taxon>Sphingomonadales</taxon>
        <taxon>Sphingomonadaceae</taxon>
        <taxon>Novosphingobium</taxon>
    </lineage>
</organism>
<gene>
    <name evidence="3" type="ORF">GTZ99_12410</name>
</gene>
<evidence type="ECO:0000313" key="4">
    <source>
        <dbReference type="Proteomes" id="UP000753724"/>
    </source>
</evidence>
<feature type="compositionally biased region" description="Basic and acidic residues" evidence="1">
    <location>
        <begin position="227"/>
        <end position="244"/>
    </location>
</feature>
<accession>A0ABW9XFN3</accession>
<dbReference type="RefSeq" id="WP_161719353.1">
    <property type="nucleotide sequence ID" value="NZ_JAAAPO010000005.1"/>
</dbReference>
<dbReference type="Proteomes" id="UP000753724">
    <property type="component" value="Unassembled WGS sequence"/>
</dbReference>
<evidence type="ECO:0000313" key="3">
    <source>
        <dbReference type="EMBL" id="NBC37353.1"/>
    </source>
</evidence>
<dbReference type="Pfam" id="PF04233">
    <property type="entry name" value="Phage_Mu_F"/>
    <property type="match status" value="1"/>
</dbReference>
<feature type="domain" description="Phage head morphogenesis" evidence="2">
    <location>
        <begin position="157"/>
        <end position="264"/>
    </location>
</feature>
<evidence type="ECO:0000256" key="1">
    <source>
        <dbReference type="SAM" id="MobiDB-lite"/>
    </source>
</evidence>